<proteinExistence type="inferred from homology"/>
<dbReference type="InterPro" id="IPR001117">
    <property type="entry name" value="Cu-oxidase_2nd"/>
</dbReference>
<dbReference type="PROSITE" id="PS00079">
    <property type="entry name" value="MULTICOPPER_OXIDASE1"/>
    <property type="match status" value="1"/>
</dbReference>
<name>A0A6J0CBX7_NEOLC</name>
<dbReference type="SUPFAM" id="SSF49503">
    <property type="entry name" value="Cupredoxins"/>
    <property type="match status" value="3"/>
</dbReference>
<dbReference type="CDD" id="cd13884">
    <property type="entry name" value="CuRO_2_tcLCC_insect_like"/>
    <property type="match status" value="1"/>
</dbReference>
<dbReference type="CDD" id="cd13858">
    <property type="entry name" value="CuRO_1_tcLCC2_insect_like"/>
    <property type="match status" value="1"/>
</dbReference>
<comment type="similarity">
    <text evidence="1">Belongs to the multicopper oxidase family.</text>
</comment>
<keyword evidence="3" id="KW-0560">Oxidoreductase</keyword>
<dbReference type="FunFam" id="2.60.40.420:FF:000045">
    <property type="entry name" value="Laccase 2"/>
    <property type="match status" value="1"/>
</dbReference>
<evidence type="ECO:0000313" key="7">
    <source>
        <dbReference type="Proteomes" id="UP000829291"/>
    </source>
</evidence>
<dbReference type="AlphaFoldDB" id="A0A6J0CBX7"/>
<evidence type="ECO:0000313" key="8">
    <source>
        <dbReference type="RefSeq" id="XP_015523930.1"/>
    </source>
</evidence>
<dbReference type="Pfam" id="PF00394">
    <property type="entry name" value="Cu-oxidase"/>
    <property type="match status" value="1"/>
</dbReference>
<dbReference type="PROSITE" id="PS00080">
    <property type="entry name" value="MULTICOPPER_OXIDASE2"/>
    <property type="match status" value="1"/>
</dbReference>
<evidence type="ECO:0000256" key="1">
    <source>
        <dbReference type="ARBA" id="ARBA00010609"/>
    </source>
</evidence>
<keyword evidence="2" id="KW-0479">Metal-binding</keyword>
<feature type="domain" description="Plastocyanin-like" evidence="6">
    <location>
        <begin position="91"/>
        <end position="202"/>
    </location>
</feature>
<evidence type="ECO:0000259" key="5">
    <source>
        <dbReference type="Pfam" id="PF07731"/>
    </source>
</evidence>
<dbReference type="FunFam" id="2.60.40.420:FF:000031">
    <property type="entry name" value="Laccase-2 isoform A"/>
    <property type="match status" value="1"/>
</dbReference>
<dbReference type="PANTHER" id="PTHR11709:SF232">
    <property type="entry name" value="STRAW, ISOFORM G"/>
    <property type="match status" value="1"/>
</dbReference>
<accession>A0A6J0CBX7</accession>
<dbReference type="GO" id="GO:0016491">
    <property type="term" value="F:oxidoreductase activity"/>
    <property type="evidence" value="ECO:0007669"/>
    <property type="project" value="UniProtKB-KW"/>
</dbReference>
<gene>
    <name evidence="8" type="primary">LOC107227331</name>
</gene>
<dbReference type="Pfam" id="PF07731">
    <property type="entry name" value="Cu-oxidase_2"/>
    <property type="match status" value="1"/>
</dbReference>
<dbReference type="InterPro" id="IPR011707">
    <property type="entry name" value="Cu-oxidase-like_N"/>
</dbReference>
<dbReference type="RefSeq" id="XP_015523930.1">
    <property type="nucleotide sequence ID" value="XM_015668444.2"/>
</dbReference>
<dbReference type="Pfam" id="PF07732">
    <property type="entry name" value="Cu-oxidase_3"/>
    <property type="match status" value="1"/>
</dbReference>
<dbReference type="Gene3D" id="2.60.40.420">
    <property type="entry name" value="Cupredoxins - blue copper proteins"/>
    <property type="match status" value="3"/>
</dbReference>
<feature type="domain" description="Plastocyanin-like" evidence="5">
    <location>
        <begin position="499"/>
        <end position="623"/>
    </location>
</feature>
<sequence>MGLSKGNDYIMISNVLYRFALFATPLLIMSSFADANHVLSTPHECARPCIDGEKPKTCYYQFYLESYVTMGQACEYCLPNITNQLNATCQCVTADGVERAVLTVNRMIPGPSIQVCKGDYVVIDAVNLMSGQAMSIHWHGILQDGSQYYDGVPFVTQCPIADGNSFRYQWLAGNEGTHFWHAHHGSQRIDGLYGSIIVRTEKSFHRNMYDYDRPQDVIMLSDWFHVSASEHWPGTQVVNMGQNPDSLLIEGLGQYTDPATGNTTTTPLAVYKVKPGKRYRMRCIVATSMHCPYEFSIEGHRLLLIATDGVNIEPTWVDSIMSTGGERYDFVLFPKKNYSQKSYWIRLRTLDPCAGIQQFAVLQHKGGPDLPSSPRPVYNESFVTNGVVANAMNVNCSDNNRTELCVSDFRTTISYDNNIGDEPDFKHAVAFNFTAWLPADLYKPNSYGRFLMVAKDVPLSANLGQLSYVGPPSPVLSQFEDVPPDVFCNETHRPVPVGGVSMCTNMMNIPLGALCEFIVYDPSATTGLNHPMHLHGYHFHVVGMGLNPGKYPVLNNTVIHIYDKQNLLPRNFINPVLKDTVTIPSRGYVIIRFPANNPGFWLFHCHFDFHMITGMQMILHVGEQKDLPPVPPGFPKCSDYKPPIESVYEMKYL</sequence>
<reference evidence="8" key="1">
    <citation type="submission" date="2025-08" db="UniProtKB">
        <authorList>
            <consortium name="RefSeq"/>
        </authorList>
    </citation>
    <scope>IDENTIFICATION</scope>
    <source>
        <tissue evidence="8">Thorax and Abdomen</tissue>
    </source>
</reference>
<keyword evidence="7" id="KW-1185">Reference proteome</keyword>
<dbReference type="GO" id="GO:0005886">
    <property type="term" value="C:plasma membrane"/>
    <property type="evidence" value="ECO:0007669"/>
    <property type="project" value="TreeGrafter"/>
</dbReference>
<dbReference type="GeneID" id="107227331"/>
<dbReference type="InterPro" id="IPR045087">
    <property type="entry name" value="Cu-oxidase_fam"/>
</dbReference>
<evidence type="ECO:0000256" key="2">
    <source>
        <dbReference type="ARBA" id="ARBA00022723"/>
    </source>
</evidence>
<feature type="domain" description="Plastocyanin-like" evidence="4">
    <location>
        <begin position="217"/>
        <end position="362"/>
    </location>
</feature>
<dbReference type="Proteomes" id="UP000829291">
    <property type="component" value="Chromosome 5"/>
</dbReference>
<organism evidence="8">
    <name type="scientific">Neodiprion lecontei</name>
    <name type="common">Redheaded pine sawfly</name>
    <dbReference type="NCBI Taxonomy" id="441921"/>
    <lineage>
        <taxon>Eukaryota</taxon>
        <taxon>Metazoa</taxon>
        <taxon>Ecdysozoa</taxon>
        <taxon>Arthropoda</taxon>
        <taxon>Hexapoda</taxon>
        <taxon>Insecta</taxon>
        <taxon>Pterygota</taxon>
        <taxon>Neoptera</taxon>
        <taxon>Endopterygota</taxon>
        <taxon>Hymenoptera</taxon>
        <taxon>Tenthredinoidea</taxon>
        <taxon>Diprionidae</taxon>
        <taxon>Diprioninae</taxon>
        <taxon>Neodiprion</taxon>
    </lineage>
</organism>
<evidence type="ECO:0000259" key="6">
    <source>
        <dbReference type="Pfam" id="PF07732"/>
    </source>
</evidence>
<dbReference type="GO" id="GO:0006826">
    <property type="term" value="P:iron ion transport"/>
    <property type="evidence" value="ECO:0007669"/>
    <property type="project" value="TreeGrafter"/>
</dbReference>
<dbReference type="OrthoDB" id="2121828at2759"/>
<dbReference type="PANTHER" id="PTHR11709">
    <property type="entry name" value="MULTI-COPPER OXIDASE"/>
    <property type="match status" value="1"/>
</dbReference>
<evidence type="ECO:0000259" key="4">
    <source>
        <dbReference type="Pfam" id="PF00394"/>
    </source>
</evidence>
<dbReference type="InterPro" id="IPR033138">
    <property type="entry name" value="Cu_oxidase_CS"/>
</dbReference>
<dbReference type="InterPro" id="IPR008972">
    <property type="entry name" value="Cupredoxin"/>
</dbReference>
<dbReference type="GO" id="GO:0005507">
    <property type="term" value="F:copper ion binding"/>
    <property type="evidence" value="ECO:0007669"/>
    <property type="project" value="InterPro"/>
</dbReference>
<dbReference type="InterPro" id="IPR002355">
    <property type="entry name" value="Cu_oxidase_Cu_BS"/>
</dbReference>
<protein>
    <submittedName>
        <fullName evidence="8">Laccase-4 isoform X2</fullName>
    </submittedName>
</protein>
<evidence type="ECO:0000256" key="3">
    <source>
        <dbReference type="ARBA" id="ARBA00023002"/>
    </source>
</evidence>
<dbReference type="CDD" id="cd13905">
    <property type="entry name" value="CuRO_3_tcLLC2_insect_like"/>
    <property type="match status" value="1"/>
</dbReference>
<dbReference type="InterPro" id="IPR011706">
    <property type="entry name" value="Cu-oxidase_C"/>
</dbReference>